<feature type="transmembrane region" description="Helical" evidence="1">
    <location>
        <begin position="80"/>
        <end position="101"/>
    </location>
</feature>
<keyword evidence="1" id="KW-1133">Transmembrane helix</keyword>
<feature type="transmembrane region" description="Helical" evidence="1">
    <location>
        <begin position="156"/>
        <end position="174"/>
    </location>
</feature>
<feature type="transmembrane region" description="Helical" evidence="1">
    <location>
        <begin position="107"/>
        <end position="126"/>
    </location>
</feature>
<reference evidence="3" key="1">
    <citation type="journal article" date="2020" name="bioRxiv">
        <title>A rank-normalized archaeal taxonomy based on genome phylogeny resolves widespread incomplete and uneven classifications.</title>
        <authorList>
            <person name="Rinke C."/>
            <person name="Chuvochina M."/>
            <person name="Mussig A.J."/>
            <person name="Chaumeil P.-A."/>
            <person name="Waite D.W."/>
            <person name="Whitman W.B."/>
            <person name="Parks D.H."/>
            <person name="Hugenholtz P."/>
        </authorList>
    </citation>
    <scope>NUCLEOTIDE SEQUENCE [LARGE SCALE GENOMIC DNA]</scope>
</reference>
<gene>
    <name evidence="2" type="ORF">HA222_02380</name>
</gene>
<name>A0A7J4JXT1_9ARCH</name>
<evidence type="ECO:0000256" key="1">
    <source>
        <dbReference type="SAM" id="Phobius"/>
    </source>
</evidence>
<feature type="transmembrane region" description="Helical" evidence="1">
    <location>
        <begin position="7"/>
        <end position="27"/>
    </location>
</feature>
<dbReference type="InterPro" id="IPR009339">
    <property type="entry name" value="DUF998"/>
</dbReference>
<accession>A0A7J4JXT1</accession>
<comment type="caution">
    <text evidence="2">The sequence shown here is derived from an EMBL/GenBank/DDBJ whole genome shotgun (WGS) entry which is preliminary data.</text>
</comment>
<proteinExistence type="predicted"/>
<sequence>MKLSKFFALAAVAAFLLFFLIAFFSFLGYSPFENVLSDLGVGKGSGLWFNAGVVISGIFLALFFAAIAKTGLKSRLEKAGAVLGILGSISLIAVGVFPASVEPLHSVASLGFFSFSAISALALEFPGFKKRKAGFIAALWFALLALAFGLSSLPILEHAAVLFFGVWLVLFAFWKK</sequence>
<feature type="transmembrane region" description="Helical" evidence="1">
    <location>
        <begin position="133"/>
        <end position="150"/>
    </location>
</feature>
<dbReference type="Pfam" id="PF06197">
    <property type="entry name" value="DUF998"/>
    <property type="match status" value="1"/>
</dbReference>
<organism evidence="2 3">
    <name type="scientific">Candidatus Iainarchaeum sp</name>
    <dbReference type="NCBI Taxonomy" id="3101447"/>
    <lineage>
        <taxon>Archaea</taxon>
        <taxon>Candidatus Iainarchaeota</taxon>
        <taxon>Candidatus Iainarchaeia</taxon>
        <taxon>Candidatus Iainarchaeales</taxon>
        <taxon>Candidatus Iainarchaeaceae</taxon>
        <taxon>Candidatus Iainarchaeum</taxon>
    </lineage>
</organism>
<dbReference type="AlphaFoldDB" id="A0A7J4JXT1"/>
<protein>
    <submittedName>
        <fullName evidence="2">DUF998 domain-containing protein</fullName>
    </submittedName>
</protein>
<evidence type="ECO:0000313" key="3">
    <source>
        <dbReference type="Proteomes" id="UP000590964"/>
    </source>
</evidence>
<feature type="transmembrane region" description="Helical" evidence="1">
    <location>
        <begin position="47"/>
        <end position="68"/>
    </location>
</feature>
<dbReference type="EMBL" id="DUFW01000034">
    <property type="protein sequence ID" value="HIH21489.1"/>
    <property type="molecule type" value="Genomic_DNA"/>
</dbReference>
<dbReference type="Proteomes" id="UP000590964">
    <property type="component" value="Unassembled WGS sequence"/>
</dbReference>
<keyword evidence="1" id="KW-0472">Membrane</keyword>
<keyword evidence="1" id="KW-0812">Transmembrane</keyword>
<evidence type="ECO:0000313" key="2">
    <source>
        <dbReference type="EMBL" id="HIH21489.1"/>
    </source>
</evidence>